<evidence type="ECO:0000313" key="3">
    <source>
        <dbReference type="Proteomes" id="UP000807306"/>
    </source>
</evidence>
<feature type="compositionally biased region" description="Low complexity" evidence="1">
    <location>
        <begin position="185"/>
        <end position="195"/>
    </location>
</feature>
<proteinExistence type="predicted"/>
<reference evidence="2" key="1">
    <citation type="submission" date="2020-11" db="EMBL/GenBank/DDBJ databases">
        <authorList>
            <consortium name="DOE Joint Genome Institute"/>
            <person name="Ahrendt S."/>
            <person name="Riley R."/>
            <person name="Andreopoulos W."/>
            <person name="Labutti K."/>
            <person name="Pangilinan J."/>
            <person name="Ruiz-Duenas F.J."/>
            <person name="Barrasa J.M."/>
            <person name="Sanchez-Garcia M."/>
            <person name="Camarero S."/>
            <person name="Miyauchi S."/>
            <person name="Serrano A."/>
            <person name="Linde D."/>
            <person name="Babiker R."/>
            <person name="Drula E."/>
            <person name="Ayuso-Fernandez I."/>
            <person name="Pacheco R."/>
            <person name="Padilla G."/>
            <person name="Ferreira P."/>
            <person name="Barriuso J."/>
            <person name="Kellner H."/>
            <person name="Castanera R."/>
            <person name="Alfaro M."/>
            <person name="Ramirez L."/>
            <person name="Pisabarro A.G."/>
            <person name="Kuo A."/>
            <person name="Tritt A."/>
            <person name="Lipzen A."/>
            <person name="He G."/>
            <person name="Yan M."/>
            <person name="Ng V."/>
            <person name="Cullen D."/>
            <person name="Martin F."/>
            <person name="Rosso M.-N."/>
            <person name="Henrissat B."/>
            <person name="Hibbett D."/>
            <person name="Martinez A.T."/>
            <person name="Grigoriev I.V."/>
        </authorList>
    </citation>
    <scope>NUCLEOTIDE SEQUENCE</scope>
    <source>
        <strain evidence="2">CBS 506.95</strain>
    </source>
</reference>
<dbReference type="OrthoDB" id="3267542at2759"/>
<comment type="caution">
    <text evidence="2">The sequence shown here is derived from an EMBL/GenBank/DDBJ whole genome shotgun (WGS) entry which is preliminary data.</text>
</comment>
<dbReference type="Proteomes" id="UP000807306">
    <property type="component" value="Unassembled WGS sequence"/>
</dbReference>
<accession>A0A9P6EFY7</accession>
<evidence type="ECO:0000313" key="2">
    <source>
        <dbReference type="EMBL" id="KAF9528367.1"/>
    </source>
</evidence>
<feature type="region of interest" description="Disordered" evidence="1">
    <location>
        <begin position="165"/>
        <end position="195"/>
    </location>
</feature>
<feature type="compositionally biased region" description="Low complexity" evidence="1">
    <location>
        <begin position="61"/>
        <end position="71"/>
    </location>
</feature>
<organism evidence="2 3">
    <name type="scientific">Crepidotus variabilis</name>
    <dbReference type="NCBI Taxonomy" id="179855"/>
    <lineage>
        <taxon>Eukaryota</taxon>
        <taxon>Fungi</taxon>
        <taxon>Dikarya</taxon>
        <taxon>Basidiomycota</taxon>
        <taxon>Agaricomycotina</taxon>
        <taxon>Agaricomycetes</taxon>
        <taxon>Agaricomycetidae</taxon>
        <taxon>Agaricales</taxon>
        <taxon>Agaricineae</taxon>
        <taxon>Crepidotaceae</taxon>
        <taxon>Crepidotus</taxon>
    </lineage>
</organism>
<dbReference type="AlphaFoldDB" id="A0A9P6EFY7"/>
<sequence length="195" mass="21212">MSFTKPIKGIEAKISLPPLHTLNLPSISRHSSSNVHYEPFNNLKFYPLTLNNLQHGHGRNVSSSSSCTVVSRNPSPTPSSDSESDSSSDAESSTKFRLVPCPLEEADAAILVPPQDTPLAPRSTNYVARNGKGKGVLLVGPALEHVRHPQRPLAKGARLHPYRIVRGSRSPPSDTNKTSHHVRRSSIVSVTSFQQ</sequence>
<protein>
    <submittedName>
        <fullName evidence="2">Uncharacterized protein</fullName>
    </submittedName>
</protein>
<name>A0A9P6EFY7_9AGAR</name>
<feature type="region of interest" description="Disordered" evidence="1">
    <location>
        <begin position="57"/>
        <end position="95"/>
    </location>
</feature>
<keyword evidence="3" id="KW-1185">Reference proteome</keyword>
<gene>
    <name evidence="2" type="ORF">CPB83DRAFT_854488</name>
</gene>
<dbReference type="EMBL" id="MU157853">
    <property type="protein sequence ID" value="KAF9528367.1"/>
    <property type="molecule type" value="Genomic_DNA"/>
</dbReference>
<evidence type="ECO:0000256" key="1">
    <source>
        <dbReference type="SAM" id="MobiDB-lite"/>
    </source>
</evidence>